<evidence type="ECO:0000256" key="11">
    <source>
        <dbReference type="PIRSR" id="PIRSR000098-1"/>
    </source>
</evidence>
<evidence type="ECO:0000256" key="10">
    <source>
        <dbReference type="ARBA" id="ARBA00023167"/>
    </source>
</evidence>
<dbReference type="PIRSF" id="PIRSF000098">
    <property type="entry name" value="Homoser_dehydrog"/>
    <property type="match status" value="1"/>
</dbReference>
<evidence type="ECO:0000259" key="15">
    <source>
        <dbReference type="PROSITE" id="PS51671"/>
    </source>
</evidence>
<dbReference type="InterPro" id="IPR001342">
    <property type="entry name" value="HDH_cat"/>
</dbReference>
<dbReference type="RefSeq" id="WP_156847261.1">
    <property type="nucleotide sequence ID" value="NZ_CACRSK010000002.1"/>
</dbReference>
<dbReference type="Gene3D" id="3.40.50.720">
    <property type="entry name" value="NAD(P)-binding Rossmann-like Domain"/>
    <property type="match status" value="1"/>
</dbReference>
<evidence type="ECO:0000313" key="16">
    <source>
        <dbReference type="EMBL" id="VYS92035.1"/>
    </source>
</evidence>
<evidence type="ECO:0000256" key="6">
    <source>
        <dbReference type="ARBA" id="ARBA00022605"/>
    </source>
</evidence>
<dbReference type="PROSITE" id="PS01042">
    <property type="entry name" value="HOMOSER_DHGENASE"/>
    <property type="match status" value="1"/>
</dbReference>
<dbReference type="InterPro" id="IPR016204">
    <property type="entry name" value="HDH"/>
</dbReference>
<evidence type="ECO:0000256" key="14">
    <source>
        <dbReference type="RuleBase" id="RU004171"/>
    </source>
</evidence>
<dbReference type="InterPro" id="IPR045865">
    <property type="entry name" value="ACT-like_dom_sf"/>
</dbReference>
<dbReference type="InterPro" id="IPR002912">
    <property type="entry name" value="ACT_dom"/>
</dbReference>
<feature type="active site" description="Proton donor" evidence="11">
    <location>
        <position position="197"/>
    </location>
</feature>
<evidence type="ECO:0000256" key="7">
    <source>
        <dbReference type="ARBA" id="ARBA00022697"/>
    </source>
</evidence>
<dbReference type="NCBIfam" id="NF004976">
    <property type="entry name" value="PRK06349.1"/>
    <property type="match status" value="1"/>
</dbReference>
<dbReference type="GO" id="GO:0004412">
    <property type="term" value="F:homoserine dehydrogenase activity"/>
    <property type="evidence" value="ECO:0007669"/>
    <property type="project" value="UniProtKB-EC"/>
</dbReference>
<evidence type="ECO:0000256" key="3">
    <source>
        <dbReference type="ARBA" id="ARBA00006753"/>
    </source>
</evidence>
<dbReference type="SUPFAM" id="SSF51735">
    <property type="entry name" value="NAD(P)-binding Rossmann-fold domains"/>
    <property type="match status" value="1"/>
</dbReference>
<feature type="binding site" evidence="12">
    <location>
        <position position="182"/>
    </location>
    <ligand>
        <name>L-homoserine</name>
        <dbReference type="ChEBI" id="CHEBI:57476"/>
    </ligand>
</feature>
<evidence type="ECO:0000256" key="8">
    <source>
        <dbReference type="ARBA" id="ARBA00022857"/>
    </source>
</evidence>
<keyword evidence="9 13" id="KW-0560">Oxidoreductase</keyword>
<dbReference type="UniPathway" id="UPA00051">
    <property type="reaction ID" value="UER00465"/>
</dbReference>
<dbReference type="FunFam" id="3.30.360.10:FF:000005">
    <property type="entry name" value="Homoserine dehydrogenase"/>
    <property type="match status" value="1"/>
</dbReference>
<gene>
    <name evidence="16" type="primary">hom</name>
    <name evidence="16" type="ORF">CULFYP111_00887</name>
</gene>
<evidence type="ECO:0000256" key="4">
    <source>
        <dbReference type="ARBA" id="ARBA00013213"/>
    </source>
</evidence>
<dbReference type="UniPathway" id="UPA00050">
    <property type="reaction ID" value="UER00063"/>
</dbReference>
<dbReference type="Gene3D" id="3.30.70.260">
    <property type="match status" value="1"/>
</dbReference>
<feature type="binding site" evidence="12">
    <location>
        <begin position="6"/>
        <end position="13"/>
    </location>
    <ligand>
        <name>NADP(+)</name>
        <dbReference type="ChEBI" id="CHEBI:58349"/>
    </ligand>
</feature>
<dbReference type="CDD" id="cd04881">
    <property type="entry name" value="ACT_HSDH-Hom"/>
    <property type="match status" value="1"/>
</dbReference>
<dbReference type="PANTHER" id="PTHR43331">
    <property type="entry name" value="HOMOSERINE DEHYDROGENASE"/>
    <property type="match status" value="1"/>
</dbReference>
<dbReference type="PROSITE" id="PS51671">
    <property type="entry name" value="ACT"/>
    <property type="match status" value="1"/>
</dbReference>
<evidence type="ECO:0000256" key="13">
    <source>
        <dbReference type="RuleBase" id="RU000579"/>
    </source>
</evidence>
<keyword evidence="8 12" id="KW-0521">NADP</keyword>
<evidence type="ECO:0000256" key="9">
    <source>
        <dbReference type="ARBA" id="ARBA00023002"/>
    </source>
</evidence>
<evidence type="ECO:0000256" key="1">
    <source>
        <dbReference type="ARBA" id="ARBA00005056"/>
    </source>
</evidence>
<comment type="catalytic activity">
    <reaction evidence="13">
        <text>L-homoserine + NADP(+) = L-aspartate 4-semialdehyde + NADPH + H(+)</text>
        <dbReference type="Rhea" id="RHEA:15761"/>
        <dbReference type="ChEBI" id="CHEBI:15378"/>
        <dbReference type="ChEBI" id="CHEBI:57476"/>
        <dbReference type="ChEBI" id="CHEBI:57783"/>
        <dbReference type="ChEBI" id="CHEBI:58349"/>
        <dbReference type="ChEBI" id="CHEBI:537519"/>
        <dbReference type="EC" id="1.1.1.3"/>
    </reaction>
</comment>
<feature type="domain" description="ACT" evidence="15">
    <location>
        <begin position="340"/>
        <end position="416"/>
    </location>
</feature>
<dbReference type="Pfam" id="PF03447">
    <property type="entry name" value="NAD_binding_3"/>
    <property type="match status" value="1"/>
</dbReference>
<dbReference type="EMBL" id="CACRSK010000002">
    <property type="protein sequence ID" value="VYS92035.1"/>
    <property type="molecule type" value="Genomic_DNA"/>
</dbReference>
<dbReference type="InterPro" id="IPR036291">
    <property type="entry name" value="NAD(P)-bd_dom_sf"/>
</dbReference>
<accession>A0A6N2SK47</accession>
<keyword evidence="6 13" id="KW-0028">Amino-acid biosynthesis</keyword>
<evidence type="ECO:0000256" key="2">
    <source>
        <dbReference type="ARBA" id="ARBA00005062"/>
    </source>
</evidence>
<sequence length="419" mass="46148">MNVAILGVGTVGSSVIKILQKNKDLISARAGKEIIPVVGTVRDLNKDRGVNIPLTDDIKSVLNRDDIDIYIELMGGVEKPFSIVSEILKKKKPVVTANKAMLAYHRYALQNLAKDTPFGFEASVAGGIPIIKALREGLSANRVEKIVGILNGTSNYILTDMMQNNSNFEDVLKKAQSLGYAEADPTFDVDGIDAAHKLLILSSIAYGVHGDPEDILVKGIRKISNEDIFFAKEFDYTIKLLGISKITDGKAELRVHPALINKDRIIAEVDGVMNAVSINCDALNESMYYGPGAGGDATASAVIADLIDIAKGNKNPMLGYAQNFKKMELIEQKNIQTKYYLRVKVEDRTGVLASITNVMSQNNISIDSFLQKPRNKGEKHTTLYFTTHLSLEANIKRVMGILENFEFVLNRPFMIRIEE</sequence>
<dbReference type="SUPFAM" id="SSF55021">
    <property type="entry name" value="ACT-like"/>
    <property type="match status" value="1"/>
</dbReference>
<feature type="binding site" evidence="12">
    <location>
        <position position="99"/>
    </location>
    <ligand>
        <name>NADPH</name>
        <dbReference type="ChEBI" id="CHEBI:57783"/>
    </ligand>
</feature>
<protein>
    <recommendedName>
        <fullName evidence="5 13">Homoserine dehydrogenase</fullName>
        <ecNumber evidence="4 13">1.1.1.3</ecNumber>
    </recommendedName>
</protein>
<comment type="pathway">
    <text evidence="1 13">Amino-acid biosynthesis; L-threonine biosynthesis; L-threonine from L-aspartate: step 3/5.</text>
</comment>
<dbReference type="InterPro" id="IPR019811">
    <property type="entry name" value="HDH_CS"/>
</dbReference>
<evidence type="ECO:0000256" key="5">
    <source>
        <dbReference type="ARBA" id="ARBA00013376"/>
    </source>
</evidence>
<dbReference type="GO" id="GO:0050661">
    <property type="term" value="F:NADP binding"/>
    <property type="evidence" value="ECO:0007669"/>
    <property type="project" value="InterPro"/>
</dbReference>
<organism evidence="16">
    <name type="scientific">Campylobacter ureolyticus</name>
    <dbReference type="NCBI Taxonomy" id="827"/>
    <lineage>
        <taxon>Bacteria</taxon>
        <taxon>Pseudomonadati</taxon>
        <taxon>Campylobacterota</taxon>
        <taxon>Epsilonproteobacteria</taxon>
        <taxon>Campylobacterales</taxon>
        <taxon>Campylobacteraceae</taxon>
        <taxon>Campylobacter</taxon>
    </lineage>
</organism>
<proteinExistence type="inferred from homology"/>
<dbReference type="AlphaFoldDB" id="A0A6N2SK47"/>
<keyword evidence="10 13" id="KW-0486">Methionine biosynthesis</keyword>
<dbReference type="SUPFAM" id="SSF55347">
    <property type="entry name" value="Glyceraldehyde-3-phosphate dehydrogenase-like, C-terminal domain"/>
    <property type="match status" value="1"/>
</dbReference>
<dbReference type="Gene3D" id="3.30.360.10">
    <property type="entry name" value="Dihydrodipicolinate Reductase, domain 2"/>
    <property type="match status" value="1"/>
</dbReference>
<dbReference type="EC" id="1.1.1.3" evidence="4 13"/>
<comment type="pathway">
    <text evidence="2 13">Amino-acid biosynthesis; L-methionine biosynthesis via de novo pathway; L-homoserine from L-aspartate: step 3/3.</text>
</comment>
<reference evidence="16" key="1">
    <citation type="submission" date="2019-11" db="EMBL/GenBank/DDBJ databases">
        <authorList>
            <person name="Feng L."/>
        </authorList>
    </citation>
    <scope>NUCLEOTIDE SEQUENCE</scope>
    <source>
        <strain evidence="16">CUreolyticusLFYP111</strain>
    </source>
</reference>
<dbReference type="GO" id="GO:0009088">
    <property type="term" value="P:threonine biosynthetic process"/>
    <property type="evidence" value="ECO:0007669"/>
    <property type="project" value="UniProtKB-UniPathway"/>
</dbReference>
<dbReference type="InterPro" id="IPR005106">
    <property type="entry name" value="Asp/hSer_DH_NAD-bd"/>
</dbReference>
<dbReference type="Pfam" id="PF00742">
    <property type="entry name" value="Homoserine_dh"/>
    <property type="match status" value="1"/>
</dbReference>
<dbReference type="Pfam" id="PF01842">
    <property type="entry name" value="ACT"/>
    <property type="match status" value="1"/>
</dbReference>
<evidence type="ECO:0000256" key="12">
    <source>
        <dbReference type="PIRSR" id="PIRSR000098-2"/>
    </source>
</evidence>
<dbReference type="GO" id="GO:0009086">
    <property type="term" value="P:methionine biosynthetic process"/>
    <property type="evidence" value="ECO:0007669"/>
    <property type="project" value="UniProtKB-KW"/>
</dbReference>
<comment type="similarity">
    <text evidence="3 14">Belongs to the homoserine dehydrogenase family.</text>
</comment>
<name>A0A6N2SK47_9BACT</name>
<dbReference type="PANTHER" id="PTHR43331:SF1">
    <property type="entry name" value="HOMOSERINE DEHYDROGENASE"/>
    <property type="match status" value="1"/>
</dbReference>
<keyword evidence="7 13" id="KW-0791">Threonine biosynthesis</keyword>